<dbReference type="InterPro" id="IPR036188">
    <property type="entry name" value="FAD/NAD-bd_sf"/>
</dbReference>
<dbReference type="PANTHER" id="PTHR13789">
    <property type="entry name" value="MONOOXYGENASE"/>
    <property type="match status" value="1"/>
</dbReference>
<dbReference type="GO" id="GO:0071949">
    <property type="term" value="F:FAD binding"/>
    <property type="evidence" value="ECO:0007669"/>
    <property type="project" value="InterPro"/>
</dbReference>
<dbReference type="InterPro" id="IPR050493">
    <property type="entry name" value="FAD-dep_Monooxygenase_BioMet"/>
</dbReference>
<dbReference type="SUPFAM" id="SSF51905">
    <property type="entry name" value="FAD/NAD(P)-binding domain"/>
    <property type="match status" value="1"/>
</dbReference>
<accession>A0A2A5JIW4</accession>
<dbReference type="PANTHER" id="PTHR13789:SF309">
    <property type="entry name" value="PUTATIVE (AFU_ORTHOLOGUE AFUA_6G14510)-RELATED"/>
    <property type="match status" value="1"/>
</dbReference>
<proteinExistence type="predicted"/>
<evidence type="ECO:0000313" key="4">
    <source>
        <dbReference type="Proteomes" id="UP000230886"/>
    </source>
</evidence>
<keyword evidence="2" id="KW-0503">Monooxygenase</keyword>
<name>A0A2A5JIW4_RHOSG</name>
<dbReference type="AlphaFoldDB" id="A0A2A5JIW4"/>
<protein>
    <submittedName>
        <fullName evidence="3">Uncharacterized protein</fullName>
    </submittedName>
</protein>
<evidence type="ECO:0000313" key="3">
    <source>
        <dbReference type="EMBL" id="PCK29179.1"/>
    </source>
</evidence>
<dbReference type="InterPro" id="IPR002938">
    <property type="entry name" value="FAD-bd"/>
</dbReference>
<evidence type="ECO:0000256" key="2">
    <source>
        <dbReference type="ARBA" id="ARBA00023033"/>
    </source>
</evidence>
<reference evidence="3 4" key="1">
    <citation type="submission" date="2017-07" db="EMBL/GenBank/DDBJ databases">
        <title>Draft sequence of Rhodococcus enclensis 23b-28.</title>
        <authorList>
            <person name="Besaury L."/>
            <person name="Sancelme M."/>
            <person name="Amato P."/>
            <person name="Lallement A."/>
            <person name="Delort A.-M."/>
        </authorList>
    </citation>
    <scope>NUCLEOTIDE SEQUENCE [LARGE SCALE GENOMIC DNA]</scope>
    <source>
        <strain evidence="3 4">23b-28</strain>
    </source>
</reference>
<comment type="caution">
    <text evidence="3">The sequence shown here is derived from an EMBL/GenBank/DDBJ whole genome shotgun (WGS) entry which is preliminary data.</text>
</comment>
<dbReference type="Pfam" id="PF01494">
    <property type="entry name" value="FAD_binding_3"/>
    <property type="match status" value="1"/>
</dbReference>
<organism evidence="3 4">
    <name type="scientific">Rhodococcus qingshengii</name>
    <dbReference type="NCBI Taxonomy" id="334542"/>
    <lineage>
        <taxon>Bacteria</taxon>
        <taxon>Bacillati</taxon>
        <taxon>Actinomycetota</taxon>
        <taxon>Actinomycetes</taxon>
        <taxon>Mycobacteriales</taxon>
        <taxon>Nocardiaceae</taxon>
        <taxon>Rhodococcus</taxon>
        <taxon>Rhodococcus erythropolis group</taxon>
    </lineage>
</organism>
<dbReference type="KEGG" id="rqi:C1M55_00730"/>
<dbReference type="Gene3D" id="3.50.50.60">
    <property type="entry name" value="FAD/NAD(P)-binding domain"/>
    <property type="match status" value="1"/>
</dbReference>
<dbReference type="EMBL" id="NOVD01000001">
    <property type="protein sequence ID" value="PCK29179.1"/>
    <property type="molecule type" value="Genomic_DNA"/>
</dbReference>
<keyword evidence="1" id="KW-0560">Oxidoreductase</keyword>
<dbReference type="PRINTS" id="PR00420">
    <property type="entry name" value="RNGMNOXGNASE"/>
</dbReference>
<dbReference type="GO" id="GO:0004497">
    <property type="term" value="F:monooxygenase activity"/>
    <property type="evidence" value="ECO:0007669"/>
    <property type="project" value="UniProtKB-KW"/>
</dbReference>
<dbReference type="Proteomes" id="UP000230886">
    <property type="component" value="Unassembled WGS sequence"/>
</dbReference>
<gene>
    <name evidence="3" type="ORF">CHR55_01990</name>
</gene>
<evidence type="ECO:0000256" key="1">
    <source>
        <dbReference type="ARBA" id="ARBA00023002"/>
    </source>
</evidence>
<sequence>MPEGQCAGIVGGGIGGLTAAIALRKAGWDVTVYERSSEFTEVGAAVVLFPNALAALDEIGVGEQVRANSLPYSSGAIRNLRGQNLVTRKIGDLAGGRDLVTIHRADLIDVLVRAISAECLRTGTRVTGVGCGDHGRAEIVTDGDTARYDLVVAADGVHSVVRQQIWPGEGTVVHTGVSAWRWIVDGPPPDFVGQVWGIRGEFGILPLAGNRTYAFAGAQRGESFAHFADWPEPVSQLVANADPARIIENELLEIRTPKLLTRGKVALIGDAAHAMRPHLGLGAALAIEDAVTLAAYADDLAGYTKARRHRVRTVQWISRQMSTVVMPDNRSLAAVRDVVVRLTPDILALSVFGVINRWRPKPIERH</sequence>
<dbReference type="RefSeq" id="WP_050655959.1">
    <property type="nucleotide sequence ID" value="NZ_CP025959.1"/>
</dbReference>